<dbReference type="PANTHER" id="PTHR43796">
    <property type="entry name" value="CARBOXYNORSPERMIDINE SYNTHASE"/>
    <property type="match status" value="1"/>
</dbReference>
<dbReference type="PANTHER" id="PTHR43796:SF2">
    <property type="entry name" value="CARBOXYNORSPERMIDINE SYNTHASE"/>
    <property type="match status" value="1"/>
</dbReference>
<proteinExistence type="predicted"/>
<dbReference type="EMBL" id="AJDQ01000003">
    <property type="protein sequence ID" value="EOI58192.1"/>
    <property type="molecule type" value="Genomic_DNA"/>
</dbReference>
<organism evidence="2 4">
    <name type="scientific">Enterococcus gilvus ATCC BAA-350</name>
    <dbReference type="NCBI Taxonomy" id="1158614"/>
    <lineage>
        <taxon>Bacteria</taxon>
        <taxon>Bacillati</taxon>
        <taxon>Bacillota</taxon>
        <taxon>Bacilli</taxon>
        <taxon>Lactobacillales</taxon>
        <taxon>Enterococcaceae</taxon>
        <taxon>Enterococcus</taxon>
    </lineage>
</organism>
<dbReference type="Proteomes" id="UP000014160">
    <property type="component" value="Unassembled WGS sequence"/>
</dbReference>
<dbReference type="eggNOG" id="COG1748">
    <property type="taxonomic scope" value="Bacteria"/>
</dbReference>
<evidence type="ECO:0000313" key="2">
    <source>
        <dbReference type="EMBL" id="EOI58192.1"/>
    </source>
</evidence>
<sequence>MDAILVIGGYGDVGKGAVEELLKITKNPIVIGGRSEKKGAAFLSKIKNPRVTFQKIDIYDESSYVDTLAHISLAVMCLGPKTIDFAAYCLETGIHYVDISASHQIMRALGDLPSAKVLGTGVLGVGICPGLSTLLVKELGATMDEVTQTDISLLLGMGDAYGRDALEWLVDNLVHPFYWTINGTLKKQAPFIERRTIPFKKEGKAQSAYAFNLADQQIVTDTMHQSNVAAFLSLDDSFMLSALHFLATIRFFKLLKHRKLYDFVLKIAGSSALSSKNASSAFSIHVKMKGKKGHQTVLLEKVLHGKNSSEDTGKIAAYTASKVLRKTNKAGVYYLNELFTLQEFSEYYEKESRK</sequence>
<dbReference type="PATRIC" id="fig|1158614.3.peg.255"/>
<dbReference type="Pfam" id="PF03435">
    <property type="entry name" value="Sacchrp_dh_NADP"/>
    <property type="match status" value="1"/>
</dbReference>
<dbReference type="AlphaFoldDB" id="R2Y713"/>
<reference evidence="3 5" key="2">
    <citation type="submission" date="2013-03" db="EMBL/GenBank/DDBJ databases">
        <title>The Genome Sequence of Enterococcus gilvus ATCC BAA-350 (PacBio/Illumina hybrid assembly).</title>
        <authorList>
            <consortium name="The Broad Institute Genomics Platform"/>
            <consortium name="The Broad Institute Genome Sequencing Center for Infectious Disease"/>
            <person name="Earl A."/>
            <person name="Russ C."/>
            <person name="Gilmore M."/>
            <person name="Surin D."/>
            <person name="Walker B."/>
            <person name="Young S."/>
            <person name="Zeng Q."/>
            <person name="Gargeya S."/>
            <person name="Fitzgerald M."/>
            <person name="Haas B."/>
            <person name="Abouelleil A."/>
            <person name="Allen A.W."/>
            <person name="Alvarado L."/>
            <person name="Arachchi H.M."/>
            <person name="Berlin A.M."/>
            <person name="Chapman S.B."/>
            <person name="Gainer-Dewar J."/>
            <person name="Goldberg J."/>
            <person name="Griggs A."/>
            <person name="Gujja S."/>
            <person name="Hansen M."/>
            <person name="Howarth C."/>
            <person name="Imamovic A."/>
            <person name="Ireland A."/>
            <person name="Larimer J."/>
            <person name="McCowan C."/>
            <person name="Murphy C."/>
            <person name="Pearson M."/>
            <person name="Poon T.W."/>
            <person name="Priest M."/>
            <person name="Roberts A."/>
            <person name="Saif S."/>
            <person name="Shea T."/>
            <person name="Sisk P."/>
            <person name="Sykes S."/>
            <person name="Wortman J."/>
            <person name="Nusbaum C."/>
            <person name="Birren B."/>
        </authorList>
    </citation>
    <scope>NUCLEOTIDE SEQUENCE [LARGE SCALE GENOMIC DNA]</scope>
    <source>
        <strain evidence="3 5">ATCC BAA-350</strain>
    </source>
</reference>
<dbReference type="HOGENOM" id="CLU_065081_1_0_9"/>
<accession>R2Y713</accession>
<comment type="caution">
    <text evidence="2">The sequence shown here is derived from an EMBL/GenBank/DDBJ whole genome shotgun (WGS) entry which is preliminary data.</text>
</comment>
<feature type="domain" description="Saccharopine dehydrogenase NADP binding" evidence="1">
    <location>
        <begin position="4"/>
        <end position="101"/>
    </location>
</feature>
<reference evidence="2 4" key="1">
    <citation type="submission" date="2013-02" db="EMBL/GenBank/DDBJ databases">
        <title>The Genome Sequence of Enterococcus gilvus ATCC BAA-350.</title>
        <authorList>
            <consortium name="The Broad Institute Genome Sequencing Platform"/>
            <consortium name="The Broad Institute Genome Sequencing Center for Infectious Disease"/>
            <person name="Earl A.M."/>
            <person name="Gilmore M.S."/>
            <person name="Lebreton F."/>
            <person name="Walker B."/>
            <person name="Young S.K."/>
            <person name="Zeng Q."/>
            <person name="Gargeya S."/>
            <person name="Fitzgerald M."/>
            <person name="Haas B."/>
            <person name="Abouelleil A."/>
            <person name="Alvarado L."/>
            <person name="Arachchi H.M."/>
            <person name="Berlin A.M."/>
            <person name="Chapman S.B."/>
            <person name="Dewar J."/>
            <person name="Goldberg J."/>
            <person name="Griggs A."/>
            <person name="Gujja S."/>
            <person name="Hansen M."/>
            <person name="Howarth C."/>
            <person name="Imamovic A."/>
            <person name="Larimer J."/>
            <person name="McCowan C."/>
            <person name="Murphy C."/>
            <person name="Neiman D."/>
            <person name="Pearson M."/>
            <person name="Priest M."/>
            <person name="Roberts A."/>
            <person name="Saif S."/>
            <person name="Shea T."/>
            <person name="Sisk P."/>
            <person name="Sykes S."/>
            <person name="Wortman J."/>
            <person name="Nusbaum C."/>
            <person name="Birren B."/>
        </authorList>
    </citation>
    <scope>NUCLEOTIDE SEQUENCE [LARGE SCALE GENOMIC DNA]</scope>
    <source>
        <strain evidence="2 4">ATCC BAA-350</strain>
    </source>
</reference>
<dbReference type="OrthoDB" id="1910498at2"/>
<dbReference type="RefSeq" id="WP_010778715.1">
    <property type="nucleotide sequence ID" value="NZ_ASWH01000002.1"/>
</dbReference>
<evidence type="ECO:0000259" key="1">
    <source>
        <dbReference type="Pfam" id="PF03435"/>
    </source>
</evidence>
<evidence type="ECO:0000313" key="5">
    <source>
        <dbReference type="Proteomes" id="UP000014160"/>
    </source>
</evidence>
<dbReference type="InterPro" id="IPR005097">
    <property type="entry name" value="Sacchrp_dh_NADP-bd"/>
</dbReference>
<name>R2Y713_9ENTE</name>
<dbReference type="InterPro" id="IPR036291">
    <property type="entry name" value="NAD(P)-bd_dom_sf"/>
</dbReference>
<dbReference type="SUPFAM" id="SSF51735">
    <property type="entry name" value="NAD(P)-binding Rossmann-fold domains"/>
    <property type="match status" value="1"/>
</dbReference>
<dbReference type="EMBL" id="ASWH01000002">
    <property type="protein sequence ID" value="EOW79046.1"/>
    <property type="molecule type" value="Genomic_DNA"/>
</dbReference>
<dbReference type="Gene3D" id="3.40.50.720">
    <property type="entry name" value="NAD(P)-binding Rossmann-like Domain"/>
    <property type="match status" value="1"/>
</dbReference>
<protein>
    <recommendedName>
        <fullName evidence="1">Saccharopine dehydrogenase NADP binding domain-containing protein</fullName>
    </recommendedName>
</protein>
<dbReference type="Proteomes" id="UP000013750">
    <property type="component" value="Unassembled WGS sequence"/>
</dbReference>
<evidence type="ECO:0000313" key="4">
    <source>
        <dbReference type="Proteomes" id="UP000013750"/>
    </source>
</evidence>
<keyword evidence="5" id="KW-1185">Reference proteome</keyword>
<evidence type="ECO:0000313" key="3">
    <source>
        <dbReference type="EMBL" id="EOW79046.1"/>
    </source>
</evidence>
<gene>
    <name evidence="3" type="ORF">I592_03184</name>
    <name evidence="2" type="ORF">UKC_00264</name>
</gene>